<evidence type="ECO:0000313" key="1">
    <source>
        <dbReference type="EMBL" id="OLY81818.1"/>
    </source>
</evidence>
<accession>A0A1R0GY99</accession>
<dbReference type="AlphaFoldDB" id="A0A1R0GY99"/>
<protein>
    <submittedName>
        <fullName evidence="1">Uncharacterized protein</fullName>
    </submittedName>
</protein>
<evidence type="ECO:0000313" key="2">
    <source>
        <dbReference type="Proteomes" id="UP000187455"/>
    </source>
</evidence>
<gene>
    <name evidence="1" type="ORF">AYI68_g4073</name>
</gene>
<keyword evidence="2" id="KW-1185">Reference proteome</keyword>
<name>A0A1R0GY99_9FUNG</name>
<dbReference type="EMBL" id="LSSL01002136">
    <property type="protein sequence ID" value="OLY81818.1"/>
    <property type="molecule type" value="Genomic_DNA"/>
</dbReference>
<proteinExistence type="predicted"/>
<reference evidence="1 2" key="1">
    <citation type="journal article" date="2016" name="Mol. Biol. Evol.">
        <title>Genome-Wide Survey of Gut Fungi (Harpellales) Reveals the First Horizontally Transferred Ubiquitin Gene from a Mosquito Host.</title>
        <authorList>
            <person name="Wang Y."/>
            <person name="White M.M."/>
            <person name="Kvist S."/>
            <person name="Moncalvo J.M."/>
        </authorList>
    </citation>
    <scope>NUCLEOTIDE SEQUENCE [LARGE SCALE GENOMIC DNA]</scope>
    <source>
        <strain evidence="1 2">ALG-7-W6</strain>
    </source>
</reference>
<comment type="caution">
    <text evidence="1">The sequence shown here is derived from an EMBL/GenBank/DDBJ whole genome shotgun (WGS) entry which is preliminary data.</text>
</comment>
<organism evidence="1 2">
    <name type="scientific">Smittium mucronatum</name>
    <dbReference type="NCBI Taxonomy" id="133383"/>
    <lineage>
        <taxon>Eukaryota</taxon>
        <taxon>Fungi</taxon>
        <taxon>Fungi incertae sedis</taxon>
        <taxon>Zoopagomycota</taxon>
        <taxon>Kickxellomycotina</taxon>
        <taxon>Harpellomycetes</taxon>
        <taxon>Harpellales</taxon>
        <taxon>Legeriomycetaceae</taxon>
        <taxon>Smittium</taxon>
    </lineage>
</organism>
<dbReference type="OrthoDB" id="5534248at2759"/>
<dbReference type="Proteomes" id="UP000187455">
    <property type="component" value="Unassembled WGS sequence"/>
</dbReference>
<sequence length="68" mass="7736">MPHTALLYKLKAVLDWREVTQPYLGSDIKVLYVHVITSRIPGPLFDDNAVVLGESETEKKIELNQIND</sequence>